<proteinExistence type="predicted"/>
<dbReference type="Proteomes" id="UP001627284">
    <property type="component" value="Unassembled WGS sequence"/>
</dbReference>
<dbReference type="AlphaFoldDB" id="A0ABD2S723"/>
<gene>
    <name evidence="1" type="ORF">AABB24_028166</name>
</gene>
<reference evidence="1 2" key="1">
    <citation type="submission" date="2024-05" db="EMBL/GenBank/DDBJ databases">
        <title>De novo assembly of an allotetraploid wild potato.</title>
        <authorList>
            <person name="Hosaka A.J."/>
        </authorList>
    </citation>
    <scope>NUCLEOTIDE SEQUENCE [LARGE SCALE GENOMIC DNA]</scope>
    <source>
        <tissue evidence="1">Young leaves</tissue>
    </source>
</reference>
<name>A0ABD2S723_9SOLN</name>
<evidence type="ECO:0000313" key="1">
    <source>
        <dbReference type="EMBL" id="KAL3339412.1"/>
    </source>
</evidence>
<organism evidence="1 2">
    <name type="scientific">Solanum stoloniferum</name>
    <dbReference type="NCBI Taxonomy" id="62892"/>
    <lineage>
        <taxon>Eukaryota</taxon>
        <taxon>Viridiplantae</taxon>
        <taxon>Streptophyta</taxon>
        <taxon>Embryophyta</taxon>
        <taxon>Tracheophyta</taxon>
        <taxon>Spermatophyta</taxon>
        <taxon>Magnoliopsida</taxon>
        <taxon>eudicotyledons</taxon>
        <taxon>Gunneridae</taxon>
        <taxon>Pentapetalae</taxon>
        <taxon>asterids</taxon>
        <taxon>lamiids</taxon>
        <taxon>Solanales</taxon>
        <taxon>Solanaceae</taxon>
        <taxon>Solanoideae</taxon>
        <taxon>Solaneae</taxon>
        <taxon>Solanum</taxon>
    </lineage>
</organism>
<keyword evidence="2" id="KW-1185">Reference proteome</keyword>
<sequence>MTPGTAAAGEEPPSPLRRPLSPFAFSPLFSPRPSSASPLPPGAALSLLAIVWRKPLEPANLYLPRLFSSLRPSPPLFSLPFHRPSLALLEPAKAARGVCLSPVKS</sequence>
<dbReference type="EMBL" id="JBJKTR010000016">
    <property type="protein sequence ID" value="KAL3339412.1"/>
    <property type="molecule type" value="Genomic_DNA"/>
</dbReference>
<protein>
    <submittedName>
        <fullName evidence="1">Uncharacterized protein</fullName>
    </submittedName>
</protein>
<evidence type="ECO:0000313" key="2">
    <source>
        <dbReference type="Proteomes" id="UP001627284"/>
    </source>
</evidence>
<comment type="caution">
    <text evidence="1">The sequence shown here is derived from an EMBL/GenBank/DDBJ whole genome shotgun (WGS) entry which is preliminary data.</text>
</comment>
<accession>A0ABD2S723</accession>